<proteinExistence type="predicted"/>
<dbReference type="InterPro" id="IPR046264">
    <property type="entry name" value="DUF6297"/>
</dbReference>
<feature type="transmembrane region" description="Helical" evidence="2">
    <location>
        <begin position="383"/>
        <end position="401"/>
    </location>
</feature>
<evidence type="ECO:0000256" key="1">
    <source>
        <dbReference type="SAM" id="MobiDB-lite"/>
    </source>
</evidence>
<feature type="transmembrane region" description="Helical" evidence="2">
    <location>
        <begin position="455"/>
        <end position="476"/>
    </location>
</feature>
<feature type="transmembrane region" description="Helical" evidence="2">
    <location>
        <begin position="361"/>
        <end position="377"/>
    </location>
</feature>
<feature type="transmembrane region" description="Helical" evidence="2">
    <location>
        <begin position="429"/>
        <end position="449"/>
    </location>
</feature>
<dbReference type="Pfam" id="PF19814">
    <property type="entry name" value="DUF6297"/>
    <property type="match status" value="1"/>
</dbReference>
<gene>
    <name evidence="3" type="ORF">MANAM107_00700</name>
</gene>
<evidence type="ECO:0000256" key="2">
    <source>
        <dbReference type="SAM" id="Phobius"/>
    </source>
</evidence>
<feature type="transmembrane region" description="Helical" evidence="2">
    <location>
        <begin position="83"/>
        <end position="101"/>
    </location>
</feature>
<sequence>MGGPGGTAAPSGHGGPDDEARPQPPAAPPAVTPTAPLPEIPPSPAALPDGAATPDGTALRRWTRNRIRLREGARGRLRTLERLYTALLYVLVLGAILVPHLRGLSAHGARTAGGTVLHLDPAWALAALACAIGSLVLGPLRRLGPVCLRPHEVSWLLPMPGQRRGLLAPVARALAGLALAAGALAGLGAGLASGAGLPIVAAWSALMGIMAVGGMMALIGAQLRGRPVTWAWALPTCAMVAVGLVLPSWRAPWLGPVLLAAVVPGALGVAAAWRAVSARLGRLEDRELIEVSSRAYSAQASALCLDTRALGRLLGAPPRMPAGPSAMGLAAAGRSLPRPVRVMLVVAQADALLLARSPRRWIQLGMGLVVAGLPWATGATHPVVAGAAHLVGAWLAVLTVAEPARRAWFDAGADDQLPAGPLVVRGGHLLAPAAVMTLWALVAAAPLAASSRPGLVLATALLAGVGWAGAALRTGFRRIPDFSAAPISTPGGMVPPWISEVIIAGYEAALLVSLPTALLAAGAGPNPLLLVIQAVVSTGVVAWGISEGGSQR</sequence>
<feature type="transmembrane region" description="Helical" evidence="2">
    <location>
        <begin position="253"/>
        <end position="276"/>
    </location>
</feature>
<accession>A0ABM7U6M8</accession>
<feature type="transmembrane region" description="Helical" evidence="2">
    <location>
        <begin position="199"/>
        <end position="221"/>
    </location>
</feature>
<evidence type="ECO:0000313" key="4">
    <source>
        <dbReference type="Proteomes" id="UP000824496"/>
    </source>
</evidence>
<feature type="transmembrane region" description="Helical" evidence="2">
    <location>
        <begin position="527"/>
        <end position="546"/>
    </location>
</feature>
<keyword evidence="2" id="KW-0472">Membrane</keyword>
<evidence type="ECO:0000313" key="3">
    <source>
        <dbReference type="EMBL" id="BDA63236.1"/>
    </source>
</evidence>
<reference evidence="3 4" key="1">
    <citation type="submission" date="2021-08" db="EMBL/GenBank/DDBJ databases">
        <title>Whole genome sequence of novel Actinomyces species strain MAS-1.</title>
        <authorList>
            <person name="Saito M."/>
            <person name="Kuwahara N."/>
            <person name="Takizawa T."/>
            <person name="Gotouda H."/>
            <person name="Ochiai T."/>
        </authorList>
    </citation>
    <scope>NUCLEOTIDE SEQUENCE [LARGE SCALE GENOMIC DNA]</scope>
    <source>
        <strain evidence="3 4">MAS-1</strain>
    </source>
</reference>
<organism evidence="3 4">
    <name type="scientific">Actinomyces capricornis</name>
    <dbReference type="NCBI Taxonomy" id="2755559"/>
    <lineage>
        <taxon>Bacteria</taxon>
        <taxon>Bacillati</taxon>
        <taxon>Actinomycetota</taxon>
        <taxon>Actinomycetes</taxon>
        <taxon>Actinomycetales</taxon>
        <taxon>Actinomycetaceae</taxon>
        <taxon>Actinomyces</taxon>
    </lineage>
</organism>
<dbReference type="EMBL" id="AP025017">
    <property type="protein sequence ID" value="BDA63236.1"/>
    <property type="molecule type" value="Genomic_DNA"/>
</dbReference>
<feature type="transmembrane region" description="Helical" evidence="2">
    <location>
        <begin position="228"/>
        <end position="247"/>
    </location>
</feature>
<evidence type="ECO:0008006" key="5">
    <source>
        <dbReference type="Google" id="ProtNLM"/>
    </source>
</evidence>
<dbReference type="RefSeq" id="WP_223909688.1">
    <property type="nucleotide sequence ID" value="NZ_AP025017.1"/>
</dbReference>
<keyword evidence="2" id="KW-1133">Transmembrane helix</keyword>
<feature type="transmembrane region" description="Helical" evidence="2">
    <location>
        <begin position="497"/>
        <end position="521"/>
    </location>
</feature>
<protein>
    <recommendedName>
        <fullName evidence="5">ABC transporter permease</fullName>
    </recommendedName>
</protein>
<feature type="compositionally biased region" description="Pro residues" evidence="1">
    <location>
        <begin position="22"/>
        <end position="45"/>
    </location>
</feature>
<keyword evidence="2" id="KW-0812">Transmembrane</keyword>
<keyword evidence="4" id="KW-1185">Reference proteome</keyword>
<dbReference type="Proteomes" id="UP000824496">
    <property type="component" value="Chromosome"/>
</dbReference>
<feature type="region of interest" description="Disordered" evidence="1">
    <location>
        <begin position="1"/>
        <end position="59"/>
    </location>
</feature>
<name>A0ABM7U6M8_9ACTO</name>
<feature type="transmembrane region" description="Helical" evidence="2">
    <location>
        <begin position="173"/>
        <end position="193"/>
    </location>
</feature>
<feature type="transmembrane region" description="Helical" evidence="2">
    <location>
        <begin position="121"/>
        <end position="140"/>
    </location>
</feature>